<dbReference type="Pfam" id="PF10727">
    <property type="entry name" value="Rossmann-like"/>
    <property type="match status" value="1"/>
</dbReference>
<evidence type="ECO:0000256" key="1">
    <source>
        <dbReference type="ARBA" id="ARBA00023002"/>
    </source>
</evidence>
<dbReference type="InterPro" id="IPR036291">
    <property type="entry name" value="NAD(P)-bd_dom_sf"/>
</dbReference>
<evidence type="ECO:0000313" key="5">
    <source>
        <dbReference type="Proteomes" id="UP001224392"/>
    </source>
</evidence>
<evidence type="ECO:0000313" key="4">
    <source>
        <dbReference type="EMBL" id="GMG87478.1"/>
    </source>
</evidence>
<dbReference type="Gene3D" id="3.40.50.720">
    <property type="entry name" value="NAD(P)-binding Rossmann-like Domain"/>
    <property type="match status" value="1"/>
</dbReference>
<evidence type="ECO:0000259" key="3">
    <source>
        <dbReference type="Pfam" id="PF10728"/>
    </source>
</evidence>
<feature type="domain" description="DUF2520" evidence="3">
    <location>
        <begin position="153"/>
        <end position="272"/>
    </location>
</feature>
<dbReference type="SUPFAM" id="SSF51735">
    <property type="entry name" value="NAD(P)-binding Rossmann-fold domains"/>
    <property type="match status" value="1"/>
</dbReference>
<dbReference type="InterPro" id="IPR019665">
    <property type="entry name" value="OxRdtase/DH_put_Rossmann_dom"/>
</dbReference>
<sequence>MGNTAPPRLNIIGAGHLGQTLAHLWHSAAVFTIGEIVNRTLESSARAAGFIGAGTAAESLNACAPAEFWLISVPDSAIAEVATALEAHLSANASAGDSRPCVFHCSGALSSEVLAELAECGCEVASAHPVHSFATPEKSVSQFTGSWVALEGPATKLLETRFSAIGAHCFHLQASDKSLYHCATAIACNYLSGLMDYSFSVFEQAGIPREQAAQLLAPITAQTLDNNMQLGPARALTGPIARGDAATVRDHLRQLQARGLNPDLYRSLGQQTLQLAERNGKLSEEQVRALREALS</sequence>
<dbReference type="InterPro" id="IPR018931">
    <property type="entry name" value="DUF2520"/>
</dbReference>
<accession>A0ABQ6LZF4</accession>
<dbReference type="SUPFAM" id="SSF48179">
    <property type="entry name" value="6-phosphogluconate dehydrogenase C-terminal domain-like"/>
    <property type="match status" value="1"/>
</dbReference>
<organism evidence="4 5">
    <name type="scientific">Biformimicrobium ophioploci</name>
    <dbReference type="NCBI Taxonomy" id="3036711"/>
    <lineage>
        <taxon>Bacteria</taxon>
        <taxon>Pseudomonadati</taxon>
        <taxon>Pseudomonadota</taxon>
        <taxon>Gammaproteobacteria</taxon>
        <taxon>Cellvibrionales</taxon>
        <taxon>Microbulbiferaceae</taxon>
        <taxon>Biformimicrobium</taxon>
    </lineage>
</organism>
<keyword evidence="5" id="KW-1185">Reference proteome</keyword>
<dbReference type="InterPro" id="IPR037108">
    <property type="entry name" value="TM1727-like_C_sf"/>
</dbReference>
<dbReference type="PANTHER" id="PTHR40459">
    <property type="entry name" value="CONSERVED HYPOTHETICAL ALANINE AND LEUCINE RICH PROTEIN"/>
    <property type="match status" value="1"/>
</dbReference>
<dbReference type="PANTHER" id="PTHR40459:SF1">
    <property type="entry name" value="CONSERVED HYPOTHETICAL ALANINE AND LEUCINE RICH PROTEIN"/>
    <property type="match status" value="1"/>
</dbReference>
<evidence type="ECO:0000259" key="2">
    <source>
        <dbReference type="Pfam" id="PF10727"/>
    </source>
</evidence>
<proteinExistence type="predicted"/>
<dbReference type="Proteomes" id="UP001224392">
    <property type="component" value="Unassembled WGS sequence"/>
</dbReference>
<dbReference type="Gene3D" id="1.10.1040.20">
    <property type="entry name" value="ProC-like, C-terminal domain"/>
    <property type="match status" value="1"/>
</dbReference>
<protein>
    <submittedName>
        <fullName evidence="4">Rossmann-like and DUF2520 domain-containing protein</fullName>
    </submittedName>
</protein>
<gene>
    <name evidence="4" type="ORF">MNKW57_17990</name>
</gene>
<name>A0ABQ6LZF4_9GAMM</name>
<keyword evidence="1" id="KW-0560">Oxidoreductase</keyword>
<feature type="domain" description="Putative oxidoreductase/dehydrogenase Rossmann-like" evidence="2">
    <location>
        <begin position="7"/>
        <end position="129"/>
    </location>
</feature>
<reference evidence="4 5" key="1">
    <citation type="submission" date="2023-04" db="EMBL/GenBank/DDBJ databases">
        <title>Marinobulbifer ophiurae gen. nov., sp. Nov., isolate from tissue of brittle star Ophioplocus japonicus.</title>
        <authorList>
            <person name="Kawano K."/>
            <person name="Sawayama S."/>
            <person name="Nakagawa S."/>
        </authorList>
    </citation>
    <scope>NUCLEOTIDE SEQUENCE [LARGE SCALE GENOMIC DNA]</scope>
    <source>
        <strain evidence="4 5">NKW57</strain>
    </source>
</reference>
<dbReference type="InterPro" id="IPR008927">
    <property type="entry name" value="6-PGluconate_DH-like_C_sf"/>
</dbReference>
<comment type="caution">
    <text evidence="4">The sequence shown here is derived from an EMBL/GenBank/DDBJ whole genome shotgun (WGS) entry which is preliminary data.</text>
</comment>
<dbReference type="Pfam" id="PF10728">
    <property type="entry name" value="DUF2520"/>
    <property type="match status" value="1"/>
</dbReference>
<dbReference type="EMBL" id="BSYJ01000003">
    <property type="protein sequence ID" value="GMG87478.1"/>
    <property type="molecule type" value="Genomic_DNA"/>
</dbReference>